<feature type="signal peptide" evidence="17">
    <location>
        <begin position="1"/>
        <end position="23"/>
    </location>
</feature>
<dbReference type="PROSITE" id="PS52016">
    <property type="entry name" value="TONB_DEPENDENT_REC_3"/>
    <property type="match status" value="1"/>
</dbReference>
<proteinExistence type="inferred from homology"/>
<dbReference type="Gene3D" id="2.40.170.20">
    <property type="entry name" value="TonB-dependent receptor, beta-barrel domain"/>
    <property type="match status" value="1"/>
</dbReference>
<evidence type="ECO:0000256" key="6">
    <source>
        <dbReference type="ARBA" id="ARBA00022692"/>
    </source>
</evidence>
<feature type="domain" description="TonB-dependent receptor plug" evidence="19">
    <location>
        <begin position="78"/>
        <end position="175"/>
    </location>
</feature>
<feature type="chain" id="PRO_5002844491" evidence="17">
    <location>
        <begin position="24"/>
        <end position="730"/>
    </location>
</feature>
<evidence type="ECO:0000256" key="17">
    <source>
        <dbReference type="SAM" id="SignalP"/>
    </source>
</evidence>
<evidence type="ECO:0000256" key="7">
    <source>
        <dbReference type="ARBA" id="ARBA00022729"/>
    </source>
</evidence>
<keyword evidence="7 17" id="KW-0732">Signal</keyword>
<evidence type="ECO:0000256" key="13">
    <source>
        <dbReference type="ARBA" id="ARBA00023237"/>
    </source>
</evidence>
<dbReference type="SUPFAM" id="SSF56935">
    <property type="entry name" value="Porins"/>
    <property type="match status" value="1"/>
</dbReference>
<dbReference type="Gene3D" id="2.170.130.10">
    <property type="entry name" value="TonB-dependent receptor, plug domain"/>
    <property type="match status" value="1"/>
</dbReference>
<evidence type="ECO:0000259" key="19">
    <source>
        <dbReference type="Pfam" id="PF07715"/>
    </source>
</evidence>
<gene>
    <name evidence="20" type="primary">fcuA</name>
    <name evidence="20" type="ordered locus">RC1_3892</name>
</gene>
<dbReference type="GO" id="GO:0009279">
    <property type="term" value="C:cell outer membrane"/>
    <property type="evidence" value="ECO:0007669"/>
    <property type="project" value="UniProtKB-SubCell"/>
</dbReference>
<keyword evidence="10 16" id="KW-0798">TonB box</keyword>
<keyword evidence="5" id="KW-0410">Iron transport</keyword>
<dbReference type="EMBL" id="CP000613">
    <property type="protein sequence ID" value="ACJ01235.1"/>
    <property type="molecule type" value="Genomic_DNA"/>
</dbReference>
<dbReference type="InterPro" id="IPR000531">
    <property type="entry name" value="Beta-barrel_TonB"/>
</dbReference>
<dbReference type="OrthoDB" id="9760333at2"/>
<evidence type="ECO:0000313" key="20">
    <source>
        <dbReference type="EMBL" id="ACJ01235.1"/>
    </source>
</evidence>
<sequence length="730" mass="76989">MTRVLSGSAALALVIGLAAPAFAQSTPMPTSTPTPASDQEIEEIIVIGSGSQVGLTGAYAGGQVARGGRAGLLGNLDMMDAPFATTAYTSALIGQQQAKSVADVLQNDPVVRVARGFGNFQELYVIRGFPVYSDDMTYNGVYGILPRQYVAAELLERVEVFRGANSFLNGAAPGGSAAGGSVNLVPKRAPKDPLNRVTLGFENDGQGYAAVDVARRFGQGDAAGIRLNAVRRDGETSVEGQDRELSVLAFGADYQGERLRLSADIGYQDHHIDAPRPSVTPLGAIPSAPDAARNFAQPWTYSDEEQRFGAVRAEYDLTDRITAWAAFGARDGKEDNVLANPDALADGTTSAYRFDNVREDTVYSADTGIRGDFATGPVGHRVILSGSAVSLKSRNAYAFSSFAGFAGNLYRPVAVTAPAADFFVGGDLSDPHVTERSDNTSLALADMLSFLDGTVLLTVGARYQSIETKTYDYNTGARLSGYDDDAVTPTVALVYKPTDQISLYGNYAESLRPGEVAPATSGSSPVLNAGEAFSPYTAEQYEIGAKYDAGSFGATLSAFTITLPSSIVEDNVFSVSGEQRNRGLELSVFGEPVEGVRLLGGLTWIDAELTRTASGVNEGNTAIGVPDLQLNVNVAWDVPVLPGLTVDARMVHTASQYADAANTTSIPSWTRFDLGASYEVDLAGRAVALRGRVENVTGKDYWASAGGYPGANYLVLGTPRTFILSAAVDF</sequence>
<dbReference type="RefSeq" id="WP_012569008.1">
    <property type="nucleotide sequence ID" value="NC_011420.2"/>
</dbReference>
<dbReference type="PROSITE" id="PS01156">
    <property type="entry name" value="TONB_DEPENDENT_REC_2"/>
    <property type="match status" value="1"/>
</dbReference>
<dbReference type="AlphaFoldDB" id="B6IY61"/>
<reference evidence="20 21" key="1">
    <citation type="journal article" date="2010" name="BMC Genomics">
        <title>Metabolic flexibility revealed in the genome of the cyst-forming alpha-1 proteobacterium Rhodospirillum centenum.</title>
        <authorList>
            <person name="Lu Y.K."/>
            <person name="Marden J."/>
            <person name="Han M."/>
            <person name="Swingley W.D."/>
            <person name="Mastrian S.D."/>
            <person name="Chowdhury S.R."/>
            <person name="Hao J."/>
            <person name="Helmy T."/>
            <person name="Kim S."/>
            <person name="Kurdoglu A.A."/>
            <person name="Matthies H.J."/>
            <person name="Rollo D."/>
            <person name="Stothard P."/>
            <person name="Blankenship R.E."/>
            <person name="Bauer C.E."/>
            <person name="Touchman J.W."/>
        </authorList>
    </citation>
    <scope>NUCLEOTIDE SEQUENCE [LARGE SCALE GENOMIC DNA]</scope>
    <source>
        <strain evidence="21">ATCC 51521 / SW</strain>
    </source>
</reference>
<keyword evidence="8" id="KW-0408">Iron</keyword>
<dbReference type="PANTHER" id="PTHR32552">
    <property type="entry name" value="FERRICHROME IRON RECEPTOR-RELATED"/>
    <property type="match status" value="1"/>
</dbReference>
<evidence type="ECO:0000256" key="8">
    <source>
        <dbReference type="ARBA" id="ARBA00023004"/>
    </source>
</evidence>
<keyword evidence="4 14" id="KW-1134">Transmembrane beta strand</keyword>
<comment type="similarity">
    <text evidence="2 14 16">Belongs to the TonB-dependent receptor family.</text>
</comment>
<dbReference type="InterPro" id="IPR010105">
    <property type="entry name" value="TonB_sidphr_rcpt"/>
</dbReference>
<evidence type="ECO:0000256" key="3">
    <source>
        <dbReference type="ARBA" id="ARBA00022448"/>
    </source>
</evidence>
<keyword evidence="9" id="KW-0406">Ion transport</keyword>
<dbReference type="eggNOG" id="COG4774">
    <property type="taxonomic scope" value="Bacteria"/>
</dbReference>
<dbReference type="Proteomes" id="UP000001591">
    <property type="component" value="Chromosome"/>
</dbReference>
<protein>
    <submittedName>
        <fullName evidence="20">Ferrichrome receptor FcuA</fullName>
    </submittedName>
</protein>
<dbReference type="KEGG" id="rce:RC1_3892"/>
<evidence type="ECO:0000256" key="9">
    <source>
        <dbReference type="ARBA" id="ARBA00023065"/>
    </source>
</evidence>
<dbReference type="GO" id="GO:0015891">
    <property type="term" value="P:siderophore transport"/>
    <property type="evidence" value="ECO:0007669"/>
    <property type="project" value="InterPro"/>
</dbReference>
<dbReference type="HOGENOM" id="CLU_008287_22_0_5"/>
<dbReference type="InterPro" id="IPR037066">
    <property type="entry name" value="Plug_dom_sf"/>
</dbReference>
<evidence type="ECO:0000256" key="2">
    <source>
        <dbReference type="ARBA" id="ARBA00009810"/>
    </source>
</evidence>
<evidence type="ECO:0000256" key="16">
    <source>
        <dbReference type="RuleBase" id="RU003357"/>
    </source>
</evidence>
<dbReference type="GO" id="GO:0015344">
    <property type="term" value="F:siderophore uptake transmembrane transporter activity"/>
    <property type="evidence" value="ECO:0007669"/>
    <property type="project" value="TreeGrafter"/>
</dbReference>
<keyword evidence="6 14" id="KW-0812">Transmembrane</keyword>
<evidence type="ECO:0000313" key="21">
    <source>
        <dbReference type="Proteomes" id="UP000001591"/>
    </source>
</evidence>
<dbReference type="CDD" id="cd01347">
    <property type="entry name" value="ligand_gated_channel"/>
    <property type="match status" value="1"/>
</dbReference>
<keyword evidence="12 20" id="KW-0675">Receptor</keyword>
<name>B6IY61_RHOCS</name>
<dbReference type="NCBIfam" id="TIGR01783">
    <property type="entry name" value="TonB-siderophor"/>
    <property type="match status" value="1"/>
</dbReference>
<dbReference type="STRING" id="414684.RC1_3892"/>
<dbReference type="Pfam" id="PF00593">
    <property type="entry name" value="TonB_dep_Rec_b-barrel"/>
    <property type="match status" value="1"/>
</dbReference>
<evidence type="ECO:0000259" key="18">
    <source>
        <dbReference type="Pfam" id="PF00593"/>
    </source>
</evidence>
<keyword evidence="21" id="KW-1185">Reference proteome</keyword>
<dbReference type="GO" id="GO:0038023">
    <property type="term" value="F:signaling receptor activity"/>
    <property type="evidence" value="ECO:0007669"/>
    <property type="project" value="InterPro"/>
</dbReference>
<dbReference type="InterPro" id="IPR012910">
    <property type="entry name" value="Plug_dom"/>
</dbReference>
<evidence type="ECO:0000256" key="14">
    <source>
        <dbReference type="PROSITE-ProRule" id="PRU01360"/>
    </source>
</evidence>
<evidence type="ECO:0000256" key="4">
    <source>
        <dbReference type="ARBA" id="ARBA00022452"/>
    </source>
</evidence>
<evidence type="ECO:0000256" key="15">
    <source>
        <dbReference type="PROSITE-ProRule" id="PRU10144"/>
    </source>
</evidence>
<keyword evidence="3 14" id="KW-0813">Transport</keyword>
<feature type="short sequence motif" description="TonB C-terminal box" evidence="15">
    <location>
        <begin position="713"/>
        <end position="730"/>
    </location>
</feature>
<evidence type="ECO:0000256" key="11">
    <source>
        <dbReference type="ARBA" id="ARBA00023136"/>
    </source>
</evidence>
<accession>B6IY61</accession>
<keyword evidence="13 14" id="KW-0998">Cell outer membrane</keyword>
<dbReference type="InterPro" id="IPR036942">
    <property type="entry name" value="Beta-barrel_TonB_sf"/>
</dbReference>
<evidence type="ECO:0000256" key="5">
    <source>
        <dbReference type="ARBA" id="ARBA00022496"/>
    </source>
</evidence>
<evidence type="ECO:0000256" key="1">
    <source>
        <dbReference type="ARBA" id="ARBA00004571"/>
    </source>
</evidence>
<dbReference type="InterPro" id="IPR010917">
    <property type="entry name" value="TonB_rcpt_CS"/>
</dbReference>
<evidence type="ECO:0000256" key="10">
    <source>
        <dbReference type="ARBA" id="ARBA00023077"/>
    </source>
</evidence>
<organism evidence="20 21">
    <name type="scientific">Rhodospirillum centenum (strain ATCC 51521 / SW)</name>
    <dbReference type="NCBI Taxonomy" id="414684"/>
    <lineage>
        <taxon>Bacteria</taxon>
        <taxon>Pseudomonadati</taxon>
        <taxon>Pseudomonadota</taxon>
        <taxon>Alphaproteobacteria</taxon>
        <taxon>Rhodospirillales</taxon>
        <taxon>Rhodospirillaceae</taxon>
        <taxon>Rhodospirillum</taxon>
    </lineage>
</organism>
<dbReference type="InterPro" id="IPR039426">
    <property type="entry name" value="TonB-dep_rcpt-like"/>
</dbReference>
<keyword evidence="11 14" id="KW-0472">Membrane</keyword>
<comment type="subcellular location">
    <subcellularLocation>
        <location evidence="1 14">Cell outer membrane</location>
        <topology evidence="1 14">Multi-pass membrane protein</topology>
    </subcellularLocation>
</comment>
<feature type="domain" description="TonB-dependent receptor-like beta-barrel" evidence="18">
    <location>
        <begin position="254"/>
        <end position="696"/>
    </location>
</feature>
<dbReference type="Pfam" id="PF07715">
    <property type="entry name" value="Plug"/>
    <property type="match status" value="1"/>
</dbReference>
<dbReference type="PANTHER" id="PTHR32552:SF82">
    <property type="entry name" value="FCUA PROTEIN"/>
    <property type="match status" value="1"/>
</dbReference>
<evidence type="ECO:0000256" key="12">
    <source>
        <dbReference type="ARBA" id="ARBA00023170"/>
    </source>
</evidence>